<dbReference type="Pfam" id="PF24558">
    <property type="entry name" value="DUF7604"/>
    <property type="match status" value="1"/>
</dbReference>
<proteinExistence type="predicted"/>
<keyword evidence="1" id="KW-0732">Signal</keyword>
<gene>
    <name evidence="3" type="ORF">SAMN04487834_105713</name>
</gene>
<reference evidence="4" key="1">
    <citation type="submission" date="2016-10" db="EMBL/GenBank/DDBJ databases">
        <authorList>
            <person name="Varghese N."/>
        </authorList>
    </citation>
    <scope>NUCLEOTIDE SEQUENCE [LARGE SCALE GENOMIC DNA]</scope>
    <source>
        <strain evidence="4">DSM 20406</strain>
    </source>
</reference>
<dbReference type="Pfam" id="PF24547">
    <property type="entry name" value="DUF7601"/>
    <property type="match status" value="1"/>
</dbReference>
<dbReference type="AlphaFoldDB" id="A0A1H6W1Y1"/>
<dbReference type="Proteomes" id="UP000183028">
    <property type="component" value="Unassembled WGS sequence"/>
</dbReference>
<sequence>MKQIIKKYCALLIALAMVLPVMSVRAFAAAQSSTKDGPAVEKIVTENGDGTHKIKLELTGKVNTTHEVTKANVLVVLDLSGSMNETAGGTTRLKAAKSAVNSVAETLLGKNGKNGAPKDLVEMGLITFANKATVQSFNTSTKTTSLTQFQNKVESLPASGGTNWEAALAAANNFNFGDSDKTYVIFVSDGNPTYRDSKFWYEFWKGPYGTGNEEKDNVQQCYDAAKDDARAIVNHPKDFYTIGCFGDVSRMQELTNYAYNSTNSGKYYSASNAAQLSTALNEIATAISNSLGQSNVKVTDGVTSLSKISANVDGTPSNFVYKKNGAVWANAPAAKIVDSKVVWDLSSVGALENNAKYSVEFDVWPSQDAFDLVADLNNGKQTYDSLSNEIKSQIKKDDDTGKYFLNTNTDLKTNFTYNNQDLEEKFDAGDNSMEVLSSTISLEKLWENNLDNRSAEPVTLNLTKDGNVYLTKELNEDNNFKLDNIYVAPGIMRDGKVLVTGHDYSVTEPADSAYHWELNADTYHPMLIDGKLKMLKKDDNNGTYTIDGKKYSVVDAADATLKAKNSRRSYLNFTKKVTEAQANTASKDDLFSYNVTINAADNKEVWFAVKDESGNYVTNLETTATQDGNYYKVDSGKQFTVKLKRDWNFRAINLLSNTTYSIEETDIPDGYVFENYQINEGNINVAGNKVTGTIAAANKAYNLTNTNKYNGYFYVYHSSNNQVEKVSITDSRVVNGKFDLTKEVSKDYLYGGYFKAYGQTTSTDNQIKALTYTDGKATDPNGTAYTGSKSSTWKAVNAYKVNGKTDFAPEVNHVYYLKEVPNAYFRPRMEVIYDTRKSTQPVTNLYIFTATDDANYSSVSLSPVGKTKLYPSAVIRNYDGTVKKYLTVRGEFKPLSRGYIALLNVKDKVKNKTDFEFTPTYETLDGVEVNGVVKRTVAFGNGNYVPNSNGDTVAPGLHHTDVNI</sequence>
<evidence type="ECO:0000313" key="3">
    <source>
        <dbReference type="EMBL" id="SEJ10893.1"/>
    </source>
</evidence>
<dbReference type="InterPro" id="IPR055382">
    <property type="entry name" value="DUF7601"/>
</dbReference>
<dbReference type="STRING" id="322505.SAMN04487836_10648"/>
<dbReference type="SUPFAM" id="SSF53300">
    <property type="entry name" value="vWA-like"/>
    <property type="match status" value="1"/>
</dbReference>
<name>A0A1H6W1Y1_9FIRM</name>
<dbReference type="Pfam" id="PF13519">
    <property type="entry name" value="VWA_2"/>
    <property type="match status" value="1"/>
</dbReference>
<feature type="domain" description="VWFA" evidence="2">
    <location>
        <begin position="72"/>
        <end position="283"/>
    </location>
</feature>
<keyword evidence="4" id="KW-1185">Reference proteome</keyword>
<protein>
    <submittedName>
        <fullName evidence="3">von Willebrand factor type A domain-containing protein</fullName>
    </submittedName>
</protein>
<feature type="signal peptide" evidence="1">
    <location>
        <begin position="1"/>
        <end position="28"/>
    </location>
</feature>
<dbReference type="OrthoDB" id="9783818at2"/>
<evidence type="ECO:0000313" key="4">
    <source>
        <dbReference type="Proteomes" id="UP000183028"/>
    </source>
</evidence>
<evidence type="ECO:0000259" key="2">
    <source>
        <dbReference type="PROSITE" id="PS50234"/>
    </source>
</evidence>
<dbReference type="Gene3D" id="2.60.40.1140">
    <property type="entry name" value="Collagen-binding surface protein Cna, B-type domain"/>
    <property type="match status" value="1"/>
</dbReference>
<dbReference type="InterPro" id="IPR055384">
    <property type="entry name" value="DUF7604"/>
</dbReference>
<dbReference type="InterPro" id="IPR036465">
    <property type="entry name" value="vWFA_dom_sf"/>
</dbReference>
<feature type="chain" id="PRO_5010360949" evidence="1">
    <location>
        <begin position="29"/>
        <end position="964"/>
    </location>
</feature>
<dbReference type="RefSeq" id="WP_074732588.1">
    <property type="nucleotide sequence ID" value="NZ_FNYK01000057.1"/>
</dbReference>
<dbReference type="PROSITE" id="PS50234">
    <property type="entry name" value="VWFA"/>
    <property type="match status" value="1"/>
</dbReference>
<dbReference type="Gene3D" id="3.40.50.410">
    <property type="entry name" value="von Willebrand factor, type A domain"/>
    <property type="match status" value="1"/>
</dbReference>
<organism evidence="3 4">
    <name type="scientific">Sharpea azabuensis</name>
    <dbReference type="NCBI Taxonomy" id="322505"/>
    <lineage>
        <taxon>Bacteria</taxon>
        <taxon>Bacillati</taxon>
        <taxon>Bacillota</taxon>
        <taxon>Erysipelotrichia</taxon>
        <taxon>Erysipelotrichales</taxon>
        <taxon>Coprobacillaceae</taxon>
        <taxon>Sharpea</taxon>
    </lineage>
</organism>
<evidence type="ECO:0000256" key="1">
    <source>
        <dbReference type="SAM" id="SignalP"/>
    </source>
</evidence>
<dbReference type="CDD" id="cd00198">
    <property type="entry name" value="vWFA"/>
    <property type="match status" value="1"/>
</dbReference>
<dbReference type="SMART" id="SM00327">
    <property type="entry name" value="VWA"/>
    <property type="match status" value="1"/>
</dbReference>
<dbReference type="InterPro" id="IPR002035">
    <property type="entry name" value="VWF_A"/>
</dbReference>
<dbReference type="EMBL" id="FNYK01000057">
    <property type="protein sequence ID" value="SEJ10893.1"/>
    <property type="molecule type" value="Genomic_DNA"/>
</dbReference>
<accession>A0A1H6W1Y1</accession>